<dbReference type="AlphaFoldDB" id="A0A9W8TXD9"/>
<dbReference type="Proteomes" id="UP001142393">
    <property type="component" value="Unassembled WGS sequence"/>
</dbReference>
<keyword evidence="3" id="KW-1185">Reference proteome</keyword>
<dbReference type="EMBL" id="JANVFU010000007">
    <property type="protein sequence ID" value="KAJ3743984.1"/>
    <property type="molecule type" value="Genomic_DNA"/>
</dbReference>
<protein>
    <submittedName>
        <fullName evidence="2">Uncharacterized protein</fullName>
    </submittedName>
</protein>
<reference evidence="2 3" key="1">
    <citation type="journal article" date="2023" name="Proc. Natl. Acad. Sci. U.S.A.">
        <title>A global phylogenomic analysis of the shiitake genus Lentinula.</title>
        <authorList>
            <person name="Sierra-Patev S."/>
            <person name="Min B."/>
            <person name="Naranjo-Ortiz M."/>
            <person name="Looney B."/>
            <person name="Konkel Z."/>
            <person name="Slot J.C."/>
            <person name="Sakamoto Y."/>
            <person name="Steenwyk J.L."/>
            <person name="Rokas A."/>
            <person name="Carro J."/>
            <person name="Camarero S."/>
            <person name="Ferreira P."/>
            <person name="Molpeceres G."/>
            <person name="Ruiz-Duenas F.J."/>
            <person name="Serrano A."/>
            <person name="Henrissat B."/>
            <person name="Drula E."/>
            <person name="Hughes K.W."/>
            <person name="Mata J.L."/>
            <person name="Ishikawa N.K."/>
            <person name="Vargas-Isla R."/>
            <person name="Ushijima S."/>
            <person name="Smith C.A."/>
            <person name="Donoghue J."/>
            <person name="Ahrendt S."/>
            <person name="Andreopoulos W."/>
            <person name="He G."/>
            <person name="LaButti K."/>
            <person name="Lipzen A."/>
            <person name="Ng V."/>
            <person name="Riley R."/>
            <person name="Sandor L."/>
            <person name="Barry K."/>
            <person name="Martinez A.T."/>
            <person name="Xiao Y."/>
            <person name="Gibbons J.G."/>
            <person name="Terashima K."/>
            <person name="Grigoriev I.V."/>
            <person name="Hibbett D."/>
        </authorList>
    </citation>
    <scope>NUCLEOTIDE SEQUENCE [LARGE SCALE GENOMIC DNA]</scope>
    <source>
        <strain evidence="2 3">TFB7810</strain>
    </source>
</reference>
<evidence type="ECO:0000256" key="1">
    <source>
        <dbReference type="SAM" id="MobiDB-lite"/>
    </source>
</evidence>
<gene>
    <name evidence="2" type="ORF">DFH05DRAFT_1460164</name>
</gene>
<evidence type="ECO:0000313" key="3">
    <source>
        <dbReference type="Proteomes" id="UP001142393"/>
    </source>
</evidence>
<evidence type="ECO:0000313" key="2">
    <source>
        <dbReference type="EMBL" id="KAJ3743984.1"/>
    </source>
</evidence>
<comment type="caution">
    <text evidence="2">The sequence shown here is derived from an EMBL/GenBank/DDBJ whole genome shotgun (WGS) entry which is preliminary data.</text>
</comment>
<sequence>MTTARLYMNLSSNSPDADVGGSGSSTPVSISLVCSKCFDPLLLGEGASAAALGMAAAGASAERVEIERKARRIWGLRCGHLIDGKRLEALRYPEGALDAQKKDVKGKGKGKSLLDPVDATDRGGEG</sequence>
<name>A0A9W8TXD9_9AGAR</name>
<accession>A0A9W8TXD9</accession>
<feature type="region of interest" description="Disordered" evidence="1">
    <location>
        <begin position="98"/>
        <end position="126"/>
    </location>
</feature>
<organism evidence="2 3">
    <name type="scientific">Lentinula detonsa</name>
    <dbReference type="NCBI Taxonomy" id="2804962"/>
    <lineage>
        <taxon>Eukaryota</taxon>
        <taxon>Fungi</taxon>
        <taxon>Dikarya</taxon>
        <taxon>Basidiomycota</taxon>
        <taxon>Agaricomycotina</taxon>
        <taxon>Agaricomycetes</taxon>
        <taxon>Agaricomycetidae</taxon>
        <taxon>Agaricales</taxon>
        <taxon>Marasmiineae</taxon>
        <taxon>Omphalotaceae</taxon>
        <taxon>Lentinula</taxon>
    </lineage>
</organism>
<proteinExistence type="predicted"/>